<feature type="non-terminal residue" evidence="1">
    <location>
        <position position="338"/>
    </location>
</feature>
<sequence>MCTAASPIDVENIDIPVIHLLVENLMDDFDSHKSFHFIGSNYPDEIFLGTESEQFLDAAAQILGQLRRSLRRGSNSNGILVLCESDRLGLPLKIFTDCLNDSQKSPFVAFFPIVTSPYSVDHAVASSYIQTIFGDCDLDSAAHCLVNSSSYYSGISPWGCHFALVEESAFPKFLLRLQRALNGRTFKCDWRTQKWLDGHTTYASTLGSKCLLSTDGLPTSPRFFYDLSPDSPALSYSNQIAGFMSNLLTFRTAKEALILTKNIASRRFASVGWGDLSCVLNVWLSDASLAWQIGKALMPSENSNVKCVCVNASLVSVIASVYLRRYPHANFVPHLPDY</sequence>
<dbReference type="InterPro" id="IPR016161">
    <property type="entry name" value="Ald_DH/histidinol_DH"/>
</dbReference>
<comment type="caution">
    <text evidence="1">The sequence shown here is derived from an EMBL/GenBank/DDBJ whole genome shotgun (WGS) entry which is preliminary data.</text>
</comment>
<reference evidence="1" key="1">
    <citation type="submission" date="2018-11" db="EMBL/GenBank/DDBJ databases">
        <authorList>
            <consortium name="Pathogen Informatics"/>
        </authorList>
    </citation>
    <scope>NUCLEOTIDE SEQUENCE</scope>
</reference>
<proteinExistence type="predicted"/>
<evidence type="ECO:0000313" key="1">
    <source>
        <dbReference type="EMBL" id="VEL20669.1"/>
    </source>
</evidence>
<keyword evidence="2" id="KW-1185">Reference proteome</keyword>
<protein>
    <submittedName>
        <fullName evidence="1">Uncharacterized protein</fullName>
    </submittedName>
</protein>
<dbReference type="Proteomes" id="UP000784294">
    <property type="component" value="Unassembled WGS sequence"/>
</dbReference>
<dbReference type="EMBL" id="CAAALY010047507">
    <property type="protein sequence ID" value="VEL20669.1"/>
    <property type="molecule type" value="Genomic_DNA"/>
</dbReference>
<name>A0A448WUN9_9PLAT</name>
<accession>A0A448WUN9</accession>
<dbReference type="GO" id="GO:0016491">
    <property type="term" value="F:oxidoreductase activity"/>
    <property type="evidence" value="ECO:0007669"/>
    <property type="project" value="InterPro"/>
</dbReference>
<dbReference type="OrthoDB" id="6275007at2759"/>
<evidence type="ECO:0000313" key="2">
    <source>
        <dbReference type="Proteomes" id="UP000784294"/>
    </source>
</evidence>
<dbReference type="AlphaFoldDB" id="A0A448WUN9"/>
<gene>
    <name evidence="1" type="ORF">PXEA_LOCUS14109</name>
</gene>
<dbReference type="SUPFAM" id="SSF53720">
    <property type="entry name" value="ALDH-like"/>
    <property type="match status" value="1"/>
</dbReference>
<organism evidence="1 2">
    <name type="scientific">Protopolystoma xenopodis</name>
    <dbReference type="NCBI Taxonomy" id="117903"/>
    <lineage>
        <taxon>Eukaryota</taxon>
        <taxon>Metazoa</taxon>
        <taxon>Spiralia</taxon>
        <taxon>Lophotrochozoa</taxon>
        <taxon>Platyhelminthes</taxon>
        <taxon>Monogenea</taxon>
        <taxon>Polyopisthocotylea</taxon>
        <taxon>Polystomatidea</taxon>
        <taxon>Polystomatidae</taxon>
        <taxon>Protopolystoma</taxon>
    </lineage>
</organism>